<dbReference type="InterPro" id="IPR003265">
    <property type="entry name" value="HhH-GPD_domain"/>
</dbReference>
<evidence type="ECO:0000256" key="4">
    <source>
        <dbReference type="ARBA" id="ARBA00023204"/>
    </source>
</evidence>
<dbReference type="InterPro" id="IPR051912">
    <property type="entry name" value="Alkylbase_DNA_Glycosylase/TA"/>
</dbReference>
<comment type="catalytic activity">
    <reaction evidence="1">
        <text>Hydrolysis of alkylated DNA, releasing 3-methyladenine, 3-methylguanine, 7-methylguanine and 7-methyladenine.</text>
        <dbReference type="EC" id="3.2.2.21"/>
    </reaction>
</comment>
<evidence type="ECO:0000313" key="7">
    <source>
        <dbReference type="Proteomes" id="UP001232973"/>
    </source>
</evidence>
<dbReference type="RefSeq" id="WP_274455934.1">
    <property type="nucleotide sequence ID" value="NZ_CP067097.1"/>
</dbReference>
<dbReference type="Gene3D" id="1.10.1670.10">
    <property type="entry name" value="Helix-hairpin-Helix base-excision DNA repair enzymes (C-terminal)"/>
    <property type="match status" value="1"/>
</dbReference>
<dbReference type="SUPFAM" id="SSF48150">
    <property type="entry name" value="DNA-glycosylase"/>
    <property type="match status" value="1"/>
</dbReference>
<reference evidence="6 7" key="1">
    <citation type="submission" date="2023-07" db="EMBL/GenBank/DDBJ databases">
        <title>Genomic Encyclopedia of Type Strains, Phase IV (KMG-IV): sequencing the most valuable type-strain genomes for metagenomic binning, comparative biology and taxonomic classification.</title>
        <authorList>
            <person name="Goeker M."/>
        </authorList>
    </citation>
    <scope>NUCLEOTIDE SEQUENCE [LARGE SCALE GENOMIC DNA]</scope>
    <source>
        <strain evidence="6 7">DSM 4006</strain>
    </source>
</reference>
<name>A0ABT9XE26_9BACL</name>
<dbReference type="SMART" id="SM00478">
    <property type="entry name" value="ENDO3c"/>
    <property type="match status" value="1"/>
</dbReference>
<dbReference type="CDD" id="cd00056">
    <property type="entry name" value="ENDO3c"/>
    <property type="match status" value="1"/>
</dbReference>
<dbReference type="Gene3D" id="3.30.310.20">
    <property type="entry name" value="DNA-3-methyladenine glycosylase AlkA, N-terminal domain"/>
    <property type="match status" value="1"/>
</dbReference>
<accession>A0ABT9XE26</accession>
<keyword evidence="4" id="KW-0234">DNA repair</keyword>
<protein>
    <recommendedName>
        <fullName evidence="2">DNA-3-methyladenine glycosylase II</fullName>
        <ecNumber evidence="2">3.2.2.21</ecNumber>
    </recommendedName>
</protein>
<proteinExistence type="predicted"/>
<dbReference type="InterPro" id="IPR023170">
    <property type="entry name" value="HhH_base_excis_C"/>
</dbReference>
<sequence>MLERIDVAAPFDFQQMLRRPLSRPSKYAVIDPEELSYTRVLRMGERAVPVTVLGVGSVDAPGLQLVYPDGLTSAEQTVLVRRVRHMFSADVDLWPFYAMMATEPEWRGVMQQLYGLRPIQDADLFESMVKVIIGQQLNVQFAATLVDRLVDFGGEERVWMGKSLPVFPSPERVAGWTYESLKQLSFSQRKAEYVIDFARAVVDGQVDLDGVWQMWDDQVYDTLLPLRGIGRWTVECFLLFGAGRPDVMPAADIGVQNAVQKLYGLEHRPSEAEVRHMAQAFAPWRSYATYYLWQSLINVV</sequence>
<dbReference type="InterPro" id="IPR011257">
    <property type="entry name" value="DNA_glycosylase"/>
</dbReference>
<evidence type="ECO:0000313" key="6">
    <source>
        <dbReference type="EMBL" id="MDQ0188535.1"/>
    </source>
</evidence>
<dbReference type="PANTHER" id="PTHR43003">
    <property type="entry name" value="DNA-3-METHYLADENINE GLYCOSYLASE"/>
    <property type="match status" value="1"/>
</dbReference>
<dbReference type="Proteomes" id="UP001232973">
    <property type="component" value="Unassembled WGS sequence"/>
</dbReference>
<dbReference type="InterPro" id="IPR037046">
    <property type="entry name" value="AlkA_N_sf"/>
</dbReference>
<organism evidence="6 7">
    <name type="scientific">Alicyclobacillus cycloheptanicus</name>
    <dbReference type="NCBI Taxonomy" id="1457"/>
    <lineage>
        <taxon>Bacteria</taxon>
        <taxon>Bacillati</taxon>
        <taxon>Bacillota</taxon>
        <taxon>Bacilli</taxon>
        <taxon>Bacillales</taxon>
        <taxon>Alicyclobacillaceae</taxon>
        <taxon>Alicyclobacillus</taxon>
    </lineage>
</organism>
<feature type="domain" description="HhH-GPD" evidence="5">
    <location>
        <begin position="133"/>
        <end position="297"/>
    </location>
</feature>
<keyword evidence="6" id="KW-0378">Hydrolase</keyword>
<gene>
    <name evidence="6" type="ORF">J2S03_000339</name>
</gene>
<keyword evidence="3" id="KW-0227">DNA damage</keyword>
<dbReference type="PANTHER" id="PTHR43003:SF5">
    <property type="entry name" value="DNA-3-METHYLADENINE GLYCOSYLASE"/>
    <property type="match status" value="1"/>
</dbReference>
<comment type="caution">
    <text evidence="6">The sequence shown here is derived from an EMBL/GenBank/DDBJ whole genome shotgun (WGS) entry which is preliminary data.</text>
</comment>
<evidence type="ECO:0000256" key="1">
    <source>
        <dbReference type="ARBA" id="ARBA00000086"/>
    </source>
</evidence>
<dbReference type="EC" id="3.2.2.21" evidence="2"/>
<evidence type="ECO:0000256" key="3">
    <source>
        <dbReference type="ARBA" id="ARBA00022763"/>
    </source>
</evidence>
<dbReference type="EMBL" id="JAUSTP010000001">
    <property type="protein sequence ID" value="MDQ0188535.1"/>
    <property type="molecule type" value="Genomic_DNA"/>
</dbReference>
<dbReference type="Pfam" id="PF00730">
    <property type="entry name" value="HhH-GPD"/>
    <property type="match status" value="1"/>
</dbReference>
<keyword evidence="7" id="KW-1185">Reference proteome</keyword>
<dbReference type="Gene3D" id="1.10.340.30">
    <property type="entry name" value="Hypothetical protein, domain 2"/>
    <property type="match status" value="1"/>
</dbReference>
<evidence type="ECO:0000256" key="2">
    <source>
        <dbReference type="ARBA" id="ARBA00012000"/>
    </source>
</evidence>
<evidence type="ECO:0000259" key="5">
    <source>
        <dbReference type="SMART" id="SM00478"/>
    </source>
</evidence>
<keyword evidence="6" id="KW-0326">Glycosidase</keyword>
<dbReference type="GO" id="GO:0003905">
    <property type="term" value="F:alkylbase DNA N-glycosylase activity"/>
    <property type="evidence" value="ECO:0007669"/>
    <property type="project" value="UniProtKB-EC"/>
</dbReference>